<evidence type="ECO:0000313" key="3">
    <source>
        <dbReference type="Proteomes" id="UP000249794"/>
    </source>
</evidence>
<reference evidence="3" key="1">
    <citation type="submission" date="2018-04" db="EMBL/GenBank/DDBJ databases">
        <authorList>
            <person name="Cornet L."/>
        </authorList>
    </citation>
    <scope>NUCLEOTIDE SEQUENCE [LARGE SCALE GENOMIC DNA]</scope>
</reference>
<dbReference type="EMBL" id="QBMP01000187">
    <property type="protein sequence ID" value="PZO50474.1"/>
    <property type="molecule type" value="Genomic_DNA"/>
</dbReference>
<keyword evidence="1" id="KW-0732">Signal</keyword>
<name>A0A2W4WZF5_9CYAN</name>
<feature type="chain" id="PRO_5016126956" description="DUF11 domain-containing protein" evidence="1">
    <location>
        <begin position="44"/>
        <end position="521"/>
    </location>
</feature>
<reference evidence="2 3" key="2">
    <citation type="submission" date="2018-06" db="EMBL/GenBank/DDBJ databases">
        <title>Metagenomic assembly of (sub)arctic Cyanobacteria and their associated microbiome from non-axenic cultures.</title>
        <authorList>
            <person name="Baurain D."/>
        </authorList>
    </citation>
    <scope>NUCLEOTIDE SEQUENCE [LARGE SCALE GENOMIC DNA]</scope>
    <source>
        <strain evidence="2">ULC027bin1</strain>
    </source>
</reference>
<dbReference type="AlphaFoldDB" id="A0A2W4WZF5"/>
<evidence type="ECO:0000256" key="1">
    <source>
        <dbReference type="SAM" id="SignalP"/>
    </source>
</evidence>
<protein>
    <recommendedName>
        <fullName evidence="4">DUF11 domain-containing protein</fullName>
    </recommendedName>
</protein>
<evidence type="ECO:0000313" key="2">
    <source>
        <dbReference type="EMBL" id="PZO50474.1"/>
    </source>
</evidence>
<accession>A0A2W4WZF5</accession>
<evidence type="ECO:0008006" key="4">
    <source>
        <dbReference type="Google" id="ProtNLM"/>
    </source>
</evidence>
<organism evidence="2 3">
    <name type="scientific">Phormidesmis priestleyi</name>
    <dbReference type="NCBI Taxonomy" id="268141"/>
    <lineage>
        <taxon>Bacteria</taxon>
        <taxon>Bacillati</taxon>
        <taxon>Cyanobacteriota</taxon>
        <taxon>Cyanophyceae</taxon>
        <taxon>Leptolyngbyales</taxon>
        <taxon>Leptolyngbyaceae</taxon>
        <taxon>Phormidesmis</taxon>
    </lineage>
</organism>
<gene>
    <name evidence="2" type="ORF">DCF15_15780</name>
</gene>
<proteinExistence type="predicted"/>
<feature type="signal peptide" evidence="1">
    <location>
        <begin position="1"/>
        <end position="43"/>
    </location>
</feature>
<dbReference type="Proteomes" id="UP000249794">
    <property type="component" value="Unassembled WGS sequence"/>
</dbReference>
<comment type="caution">
    <text evidence="2">The sequence shown here is derived from an EMBL/GenBank/DDBJ whole genome shotgun (WGS) entry which is preliminary data.</text>
</comment>
<sequence>MHQPTSQPLTLTSKLQSRLKPRRFVAGALALASLLTVQSPAQAQAVGASGERCYTVADNNPPGGNSGGLDIDDTLVQVNFGNRTAVIVGNGKIPRAGSSANIQDIEAMTSRPNFNELIAANASEFGRINPDTGVFTTLGTLGIFNDFDGITIDRNSTNQTRILAVSKDLNRTPALHNFLVEADILLNANGESVGISAPIRQVKVTNFPSGTNSIDGIVLVGNTLYAIANPSSEGPGFRQILVTIDRTTGVITEVGSFRNIDGSLLNDVEDIELSLYGTLFGSTGSNFNRGVQSSAYVFDFTGRASDRLDLTAVGSDYEASACVTNSAAGVPQNLLIVKRITAVTRAGVEERFNDFVDQAGEDADNQLLAATANVFPRGIVQASATPTPLNAGDQVEYTVYIYNPTNQFFNNSVLCDAITPPGILQSNSVEFAAPTSTLSTPLAFANQAGSAQAPLAPVPASGVCAPLLGAAQQFPFGPPGPSGGANIGAGGGIVTDAFNINPSQVAALRFRITVGQSATTP</sequence>